<evidence type="ECO:0008006" key="5">
    <source>
        <dbReference type="Google" id="ProtNLM"/>
    </source>
</evidence>
<evidence type="ECO:0000313" key="4">
    <source>
        <dbReference type="Proteomes" id="UP000321814"/>
    </source>
</evidence>
<keyword evidence="2" id="KW-0732">Signal</keyword>
<reference evidence="3 4" key="1">
    <citation type="submission" date="2019-08" db="EMBL/GenBank/DDBJ databases">
        <title>Draft genome analysis of Rheinheimera tangshanensis isolated from the roots of fresh rice plants (Oryza sativa).</title>
        <authorList>
            <person name="Yu Q."/>
            <person name="Qi Y."/>
            <person name="Zhang H."/>
            <person name="Pu J."/>
        </authorList>
    </citation>
    <scope>NUCLEOTIDE SEQUENCE [LARGE SCALE GENOMIC DNA]</scope>
    <source>
        <strain evidence="3 4">JA3-B52</strain>
    </source>
</reference>
<gene>
    <name evidence="3" type="ORF">FU839_00425</name>
</gene>
<organism evidence="3 4">
    <name type="scientific">Rheinheimera tangshanensis</name>
    <dbReference type="NCBI Taxonomy" id="400153"/>
    <lineage>
        <taxon>Bacteria</taxon>
        <taxon>Pseudomonadati</taxon>
        <taxon>Pseudomonadota</taxon>
        <taxon>Gammaproteobacteria</taxon>
        <taxon>Chromatiales</taxon>
        <taxon>Chromatiaceae</taxon>
        <taxon>Rheinheimera</taxon>
    </lineage>
</organism>
<feature type="chain" id="PRO_5023023307" description="DUF2946 domain-containing protein" evidence="2">
    <location>
        <begin position="29"/>
        <end position="142"/>
    </location>
</feature>
<dbReference type="Proteomes" id="UP000321814">
    <property type="component" value="Unassembled WGS sequence"/>
</dbReference>
<feature type="compositionally biased region" description="Basic and acidic residues" evidence="1">
    <location>
        <begin position="57"/>
        <end position="71"/>
    </location>
</feature>
<accession>A0A5C8M2U1</accession>
<name>A0A5C8M2U1_9GAMM</name>
<comment type="caution">
    <text evidence="3">The sequence shown here is derived from an EMBL/GenBank/DDBJ whole genome shotgun (WGS) entry which is preliminary data.</text>
</comment>
<feature type="region of interest" description="Disordered" evidence="1">
    <location>
        <begin position="37"/>
        <end position="87"/>
    </location>
</feature>
<protein>
    <recommendedName>
        <fullName evidence="5">DUF2946 domain-containing protein</fullName>
    </recommendedName>
</protein>
<keyword evidence="4" id="KW-1185">Reference proteome</keyword>
<sequence>MNRNQGQTPWLRLMVLISLLLFKGVASAAMLCCGPDHSSHSTSSSHHPNSGTTAHQMSDHRAHSTEQHAEMMEQQDQDSDLSNAGHKSSCPGCAISCASAVLIMDPCGIPPEKNQTERIFSSTSFLFPLTSSGLERPPRLYS</sequence>
<feature type="signal peptide" evidence="2">
    <location>
        <begin position="1"/>
        <end position="28"/>
    </location>
</feature>
<dbReference type="OrthoDB" id="5772138at2"/>
<proteinExistence type="predicted"/>
<dbReference type="AlphaFoldDB" id="A0A5C8M2U1"/>
<evidence type="ECO:0000313" key="3">
    <source>
        <dbReference type="EMBL" id="TXK82794.1"/>
    </source>
</evidence>
<dbReference type="RefSeq" id="WP_147902749.1">
    <property type="nucleotide sequence ID" value="NZ_BAAAGC010000002.1"/>
</dbReference>
<evidence type="ECO:0000256" key="1">
    <source>
        <dbReference type="SAM" id="MobiDB-lite"/>
    </source>
</evidence>
<dbReference type="EMBL" id="VRLR01000001">
    <property type="protein sequence ID" value="TXK82794.1"/>
    <property type="molecule type" value="Genomic_DNA"/>
</dbReference>
<evidence type="ECO:0000256" key="2">
    <source>
        <dbReference type="SAM" id="SignalP"/>
    </source>
</evidence>